<dbReference type="Pfam" id="PF01256">
    <property type="entry name" value="Carb_kinase"/>
    <property type="match status" value="1"/>
</dbReference>
<comment type="caution">
    <text evidence="18">Lacks conserved residue(s) required for the propagation of feature annotation.</text>
</comment>
<keyword evidence="9 18" id="KW-0630">Potassium</keyword>
<keyword evidence="12 17" id="KW-0456">Lyase</keyword>
<dbReference type="PIRSF" id="PIRSF017184">
    <property type="entry name" value="Nnr"/>
    <property type="match status" value="1"/>
</dbReference>
<evidence type="ECO:0000256" key="6">
    <source>
        <dbReference type="ARBA" id="ARBA00022741"/>
    </source>
</evidence>
<dbReference type="Gene3D" id="3.40.1190.20">
    <property type="match status" value="1"/>
</dbReference>
<evidence type="ECO:0000256" key="14">
    <source>
        <dbReference type="ARBA" id="ARBA00025153"/>
    </source>
</evidence>
<evidence type="ECO:0000256" key="7">
    <source>
        <dbReference type="ARBA" id="ARBA00022840"/>
    </source>
</evidence>
<proteinExistence type="inferred from homology"/>
<dbReference type="HAMAP" id="MF_01965">
    <property type="entry name" value="NADHX_dehydratase"/>
    <property type="match status" value="1"/>
</dbReference>
<comment type="similarity">
    <text evidence="4 19">In the C-terminal section; belongs to the NnrD/CARKD family.</text>
</comment>
<evidence type="ECO:0000256" key="3">
    <source>
        <dbReference type="ARBA" id="ARBA00006001"/>
    </source>
</evidence>
<organism evidence="22 23">
    <name type="scientific">Candidatus Eubacterium faecipullorum</name>
    <dbReference type="NCBI Taxonomy" id="2838571"/>
    <lineage>
        <taxon>Bacteria</taxon>
        <taxon>Bacillati</taxon>
        <taxon>Bacillota</taxon>
        <taxon>Clostridia</taxon>
        <taxon>Eubacteriales</taxon>
        <taxon>Eubacteriaceae</taxon>
        <taxon>Eubacterium</taxon>
    </lineage>
</organism>
<dbReference type="PANTHER" id="PTHR12592">
    <property type="entry name" value="ATP-DEPENDENT (S)-NAD(P)H-HYDRATE DEHYDRATASE FAMILY MEMBER"/>
    <property type="match status" value="1"/>
</dbReference>
<comment type="catalytic activity">
    <reaction evidence="2 18 19">
        <text>(6R)-NADPHX = (6S)-NADPHX</text>
        <dbReference type="Rhea" id="RHEA:32227"/>
        <dbReference type="ChEBI" id="CHEBI:64076"/>
        <dbReference type="ChEBI" id="CHEBI:64077"/>
        <dbReference type="EC" id="5.1.99.6"/>
    </reaction>
</comment>
<dbReference type="Proteomes" id="UP000824205">
    <property type="component" value="Unassembled WGS sequence"/>
</dbReference>
<name>A0A9D1UEX4_9FIRM</name>
<dbReference type="EC" id="4.2.1.136" evidence="19"/>
<comment type="cofactor">
    <cofactor evidence="17">
        <name>Mg(2+)</name>
        <dbReference type="ChEBI" id="CHEBI:18420"/>
    </cofactor>
</comment>
<comment type="catalytic activity">
    <reaction evidence="16 17 19">
        <text>(6S)-NADPHX + ADP = AMP + phosphate + NADPH + H(+)</text>
        <dbReference type="Rhea" id="RHEA:32235"/>
        <dbReference type="ChEBI" id="CHEBI:15378"/>
        <dbReference type="ChEBI" id="CHEBI:43474"/>
        <dbReference type="ChEBI" id="CHEBI:57783"/>
        <dbReference type="ChEBI" id="CHEBI:64076"/>
        <dbReference type="ChEBI" id="CHEBI:456215"/>
        <dbReference type="ChEBI" id="CHEBI:456216"/>
        <dbReference type="EC" id="4.2.1.136"/>
    </reaction>
</comment>
<evidence type="ECO:0000256" key="18">
    <source>
        <dbReference type="HAMAP-Rule" id="MF_01966"/>
    </source>
</evidence>
<comment type="function">
    <text evidence="14 19">Bifunctional enzyme that catalyzes the epimerization of the S- and R-forms of NAD(P)HX and the dehydration of the S-form of NAD(P)HX at the expense of ADP, which is converted to AMP. This allows the repair of both epimers of NAD(P)HX, a damaged form of NAD(P)H that is a result of enzymatic or heat-dependent hydration.</text>
</comment>
<evidence type="ECO:0000256" key="19">
    <source>
        <dbReference type="PIRNR" id="PIRNR017184"/>
    </source>
</evidence>
<dbReference type="HAMAP" id="MF_01966">
    <property type="entry name" value="NADHX_epimerase"/>
    <property type="match status" value="1"/>
</dbReference>
<evidence type="ECO:0000259" key="21">
    <source>
        <dbReference type="PROSITE" id="PS51385"/>
    </source>
</evidence>
<comment type="function">
    <text evidence="17">Catalyzes the dehydration of the S-form of NAD(P)HX at the expense of ADP, which is converted to AMP. Together with NAD(P)HX epimerase, which catalyzes the epimerization of the S- and R-forms, the enzyme allows the repair of both epimers of NAD(P)HX, a damaged form of NAD(P)H that is a result of enzymatic or heat-dependent hydration.</text>
</comment>
<comment type="caution">
    <text evidence="22">The sequence shown here is derived from an EMBL/GenBank/DDBJ whole genome shotgun (WGS) entry which is preliminary data.</text>
</comment>
<keyword evidence="11 18" id="KW-0413">Isomerase</keyword>
<keyword evidence="10 17" id="KW-0520">NAD</keyword>
<dbReference type="Pfam" id="PF03853">
    <property type="entry name" value="YjeF_N"/>
    <property type="match status" value="1"/>
</dbReference>
<dbReference type="InterPro" id="IPR030677">
    <property type="entry name" value="Nnr"/>
</dbReference>
<comment type="similarity">
    <text evidence="18">Belongs to the NnrE/AIBP family.</text>
</comment>
<dbReference type="PANTHER" id="PTHR12592:SF0">
    <property type="entry name" value="ATP-DEPENDENT (S)-NAD(P)H-HYDRATE DEHYDRATASE"/>
    <property type="match status" value="1"/>
</dbReference>
<dbReference type="NCBIfam" id="TIGR00197">
    <property type="entry name" value="yjeF_nterm"/>
    <property type="match status" value="1"/>
</dbReference>
<dbReference type="EC" id="5.1.99.6" evidence="19"/>
<dbReference type="GO" id="GO:0052856">
    <property type="term" value="F:NAD(P)HX epimerase activity"/>
    <property type="evidence" value="ECO:0007669"/>
    <property type="project" value="UniProtKB-UniRule"/>
</dbReference>
<evidence type="ECO:0000256" key="2">
    <source>
        <dbReference type="ARBA" id="ARBA00000909"/>
    </source>
</evidence>
<feature type="binding site" evidence="17">
    <location>
        <position position="440"/>
    </location>
    <ligand>
        <name>AMP</name>
        <dbReference type="ChEBI" id="CHEBI:456215"/>
    </ligand>
</feature>
<evidence type="ECO:0000256" key="10">
    <source>
        <dbReference type="ARBA" id="ARBA00023027"/>
    </source>
</evidence>
<feature type="domain" description="YjeF N-terminal" evidence="21">
    <location>
        <begin position="9"/>
        <end position="210"/>
    </location>
</feature>
<keyword evidence="13" id="KW-0511">Multifunctional enzyme</keyword>
<reference evidence="22" key="2">
    <citation type="submission" date="2021-04" db="EMBL/GenBank/DDBJ databases">
        <authorList>
            <person name="Gilroy R."/>
        </authorList>
    </citation>
    <scope>NUCLEOTIDE SEQUENCE</scope>
    <source>
        <strain evidence="22">421</strain>
    </source>
</reference>
<dbReference type="GO" id="GO:0046496">
    <property type="term" value="P:nicotinamide nucleotide metabolic process"/>
    <property type="evidence" value="ECO:0007669"/>
    <property type="project" value="UniProtKB-UniRule"/>
</dbReference>
<keyword evidence="8 17" id="KW-0521">NADP</keyword>
<dbReference type="CDD" id="cd01171">
    <property type="entry name" value="YXKO-related"/>
    <property type="match status" value="1"/>
</dbReference>
<feature type="binding site" evidence="17">
    <location>
        <position position="253"/>
    </location>
    <ligand>
        <name>(6S)-NADPHX</name>
        <dbReference type="ChEBI" id="CHEBI:64076"/>
    </ligand>
</feature>
<dbReference type="SUPFAM" id="SSF64153">
    <property type="entry name" value="YjeF N-terminal domain-like"/>
    <property type="match status" value="1"/>
</dbReference>
<feature type="binding site" evidence="18">
    <location>
        <position position="157"/>
    </location>
    <ligand>
        <name>K(+)</name>
        <dbReference type="ChEBI" id="CHEBI:29103"/>
    </ligand>
</feature>
<evidence type="ECO:0000256" key="1">
    <source>
        <dbReference type="ARBA" id="ARBA00000013"/>
    </source>
</evidence>
<comment type="similarity">
    <text evidence="17">Belongs to the NnrD/CARKD family.</text>
</comment>
<evidence type="ECO:0000256" key="11">
    <source>
        <dbReference type="ARBA" id="ARBA00023235"/>
    </source>
</evidence>
<dbReference type="PROSITE" id="PS51383">
    <property type="entry name" value="YJEF_C_3"/>
    <property type="match status" value="1"/>
</dbReference>
<feature type="domain" description="YjeF C-terminal" evidence="20">
    <location>
        <begin position="218"/>
        <end position="500"/>
    </location>
</feature>
<dbReference type="AlphaFoldDB" id="A0A9D1UEX4"/>
<evidence type="ECO:0000256" key="4">
    <source>
        <dbReference type="ARBA" id="ARBA00009524"/>
    </source>
</evidence>
<sequence>MRILTADQIKKAESTAFERYFTEAQLMKKAGEKCFEKIVEYYGELIRGKKVSVVCGNGKNAGDGFVIAKNLLQFGALAEIVIADRFPTLPEPLLYFEEAEKAGVAAVPFEEAQLSETLIVDCIFGIGFHGEPKEPFSRVFDSVNNSGAVVVAVDTPSGTNASEGAVFKAVRADLTIAISALKYCHILPPANHYCGKTVVVNIGIPDDCYAFDCPHTITKKAVKRCFPKRNKNSNKGQNGHLLNICGSYLMPGAAVICAKAALKTGVGLLKCAFPKSVYPVMTSHLMQPIFAPMSENESKTFSMGALNKLTQELEWADCVALGCGIGKNDDTEVIVNQILRSSEVPVVLDADGINSIIANINVLKDAQAPVVLTPHPGEMARLLGKSIADVESNRIDTAKAFAAEYSCVLVLKGANTVVTNGESVFVNTTGNPGMAMGGTGDMLTGMIGSFIAQGMDSYSAAKCAVYIHGLCGDITAQEISTRGMTVEDMLELLGALMSEFE</sequence>
<evidence type="ECO:0000256" key="16">
    <source>
        <dbReference type="ARBA" id="ARBA00049209"/>
    </source>
</evidence>
<protein>
    <recommendedName>
        <fullName evidence="19">Bifunctional NAD(P)H-hydrate repair enzyme</fullName>
    </recommendedName>
    <alternativeName>
        <fullName evidence="19">Nicotinamide nucleotide repair protein</fullName>
    </alternativeName>
    <domain>
        <recommendedName>
            <fullName evidence="19">ADP-dependent (S)-NAD(P)H-hydrate dehydratase</fullName>
            <ecNumber evidence="19">4.2.1.136</ecNumber>
        </recommendedName>
        <alternativeName>
            <fullName evidence="19">ADP-dependent NAD(P)HX dehydratase</fullName>
        </alternativeName>
    </domain>
    <domain>
        <recommendedName>
            <fullName evidence="19">NAD(P)H-hydrate epimerase</fullName>
            <ecNumber evidence="19">5.1.99.6</ecNumber>
        </recommendedName>
    </domain>
</protein>
<evidence type="ECO:0000256" key="17">
    <source>
        <dbReference type="HAMAP-Rule" id="MF_01965"/>
    </source>
</evidence>
<dbReference type="InterPro" id="IPR029056">
    <property type="entry name" value="Ribokinase-like"/>
</dbReference>
<evidence type="ECO:0000256" key="9">
    <source>
        <dbReference type="ARBA" id="ARBA00022958"/>
    </source>
</evidence>
<evidence type="ECO:0000313" key="23">
    <source>
        <dbReference type="Proteomes" id="UP000824205"/>
    </source>
</evidence>
<dbReference type="GO" id="GO:0046872">
    <property type="term" value="F:metal ion binding"/>
    <property type="evidence" value="ECO:0007669"/>
    <property type="project" value="UniProtKB-UniRule"/>
</dbReference>
<evidence type="ECO:0000256" key="13">
    <source>
        <dbReference type="ARBA" id="ARBA00023268"/>
    </source>
</evidence>
<comment type="catalytic activity">
    <reaction evidence="1 18 19">
        <text>(6R)-NADHX = (6S)-NADHX</text>
        <dbReference type="Rhea" id="RHEA:32215"/>
        <dbReference type="ChEBI" id="CHEBI:64074"/>
        <dbReference type="ChEBI" id="CHEBI:64075"/>
        <dbReference type="EC" id="5.1.99.6"/>
    </reaction>
</comment>
<evidence type="ECO:0000256" key="5">
    <source>
        <dbReference type="ARBA" id="ARBA00022723"/>
    </source>
</evidence>
<keyword evidence="6 17" id="KW-0547">Nucleotide-binding</keyword>
<keyword evidence="7 17" id="KW-0067">ATP-binding</keyword>
<dbReference type="GO" id="GO:0052855">
    <property type="term" value="F:ADP-dependent NAD(P)H-hydrate dehydratase activity"/>
    <property type="evidence" value="ECO:0007669"/>
    <property type="project" value="UniProtKB-UniRule"/>
</dbReference>
<dbReference type="SUPFAM" id="SSF53613">
    <property type="entry name" value="Ribokinase-like"/>
    <property type="match status" value="1"/>
</dbReference>
<feature type="binding site" evidence="18">
    <location>
        <position position="154"/>
    </location>
    <ligand>
        <name>(6S)-NADPHX</name>
        <dbReference type="ChEBI" id="CHEBI:64076"/>
    </ligand>
</feature>
<dbReference type="PROSITE" id="PS51385">
    <property type="entry name" value="YJEF_N"/>
    <property type="match status" value="1"/>
</dbReference>
<evidence type="ECO:0000256" key="15">
    <source>
        <dbReference type="ARBA" id="ARBA00048238"/>
    </source>
</evidence>
<comment type="catalytic activity">
    <reaction evidence="15 17 19">
        <text>(6S)-NADHX + ADP = AMP + phosphate + NADH + H(+)</text>
        <dbReference type="Rhea" id="RHEA:32223"/>
        <dbReference type="ChEBI" id="CHEBI:15378"/>
        <dbReference type="ChEBI" id="CHEBI:43474"/>
        <dbReference type="ChEBI" id="CHEBI:57945"/>
        <dbReference type="ChEBI" id="CHEBI:64074"/>
        <dbReference type="ChEBI" id="CHEBI:456215"/>
        <dbReference type="ChEBI" id="CHEBI:456216"/>
        <dbReference type="EC" id="4.2.1.136"/>
    </reaction>
</comment>
<comment type="subunit">
    <text evidence="17">Homotetramer.</text>
</comment>
<dbReference type="GO" id="GO:0005524">
    <property type="term" value="F:ATP binding"/>
    <property type="evidence" value="ECO:0007669"/>
    <property type="project" value="UniProtKB-UniRule"/>
</dbReference>
<evidence type="ECO:0000256" key="8">
    <source>
        <dbReference type="ARBA" id="ARBA00022857"/>
    </source>
</evidence>
<evidence type="ECO:0000259" key="20">
    <source>
        <dbReference type="PROSITE" id="PS51383"/>
    </source>
</evidence>
<feature type="binding site" evidence="17">
    <location>
        <position position="324"/>
    </location>
    <ligand>
        <name>(6S)-NADPHX</name>
        <dbReference type="ChEBI" id="CHEBI:64076"/>
    </ligand>
</feature>
<feature type="binding site" evidence="17">
    <location>
        <position position="375"/>
    </location>
    <ligand>
        <name>(6S)-NADPHX</name>
        <dbReference type="ChEBI" id="CHEBI:64076"/>
    </ligand>
</feature>
<dbReference type="EMBL" id="DXGE01000011">
    <property type="protein sequence ID" value="HIW85304.1"/>
    <property type="molecule type" value="Genomic_DNA"/>
</dbReference>
<dbReference type="InterPro" id="IPR036652">
    <property type="entry name" value="YjeF_N_dom_sf"/>
</dbReference>
<dbReference type="Gene3D" id="3.40.50.10260">
    <property type="entry name" value="YjeF N-terminal domain"/>
    <property type="match status" value="1"/>
</dbReference>
<evidence type="ECO:0000256" key="12">
    <source>
        <dbReference type="ARBA" id="ARBA00023239"/>
    </source>
</evidence>
<dbReference type="NCBIfam" id="TIGR00196">
    <property type="entry name" value="yjeF_cterm"/>
    <property type="match status" value="1"/>
</dbReference>
<evidence type="ECO:0000313" key="22">
    <source>
        <dbReference type="EMBL" id="HIW85304.1"/>
    </source>
</evidence>
<feature type="binding site" evidence="18">
    <location>
        <position position="60"/>
    </location>
    <ligand>
        <name>K(+)</name>
        <dbReference type="ChEBI" id="CHEBI:29103"/>
    </ligand>
</feature>
<keyword evidence="5 18" id="KW-0479">Metal-binding</keyword>
<comment type="function">
    <text evidence="18">Catalyzes the epimerization of the S- and R-forms of NAD(P)HX, a damaged form of NAD(P)H that is a result of enzymatic or heat-dependent hydration. This is a prerequisite for the S-specific NAD(P)H-hydrate dehydratase to allow the repair of both epimers of NAD(P)HX.</text>
</comment>
<feature type="binding site" evidence="17">
    <location>
        <position position="441"/>
    </location>
    <ligand>
        <name>(6S)-NADPHX</name>
        <dbReference type="ChEBI" id="CHEBI:64076"/>
    </ligand>
</feature>
<gene>
    <name evidence="17" type="primary">nnrD</name>
    <name evidence="18" type="synonym">nnrE</name>
    <name evidence="22" type="ORF">IAA48_02305</name>
</gene>
<dbReference type="GO" id="GO:0110051">
    <property type="term" value="P:metabolite repair"/>
    <property type="evidence" value="ECO:0007669"/>
    <property type="project" value="TreeGrafter"/>
</dbReference>
<dbReference type="InterPro" id="IPR004443">
    <property type="entry name" value="YjeF_N_dom"/>
</dbReference>
<reference evidence="22" key="1">
    <citation type="journal article" date="2021" name="PeerJ">
        <title>Extensive microbial diversity within the chicken gut microbiome revealed by metagenomics and culture.</title>
        <authorList>
            <person name="Gilroy R."/>
            <person name="Ravi A."/>
            <person name="Getino M."/>
            <person name="Pursley I."/>
            <person name="Horton D.L."/>
            <person name="Alikhan N.F."/>
            <person name="Baker D."/>
            <person name="Gharbi K."/>
            <person name="Hall N."/>
            <person name="Watson M."/>
            <person name="Adriaenssens E.M."/>
            <person name="Foster-Nyarko E."/>
            <person name="Jarju S."/>
            <person name="Secka A."/>
            <person name="Antonio M."/>
            <person name="Oren A."/>
            <person name="Chaudhuri R.R."/>
            <person name="La Ragione R."/>
            <person name="Hildebrand F."/>
            <person name="Pallen M.J."/>
        </authorList>
    </citation>
    <scope>NUCLEOTIDE SEQUENCE</scope>
    <source>
        <strain evidence="22">421</strain>
    </source>
</reference>
<feature type="binding site" evidence="18">
    <location>
        <begin position="125"/>
        <end position="131"/>
    </location>
    <ligand>
        <name>(6S)-NADPHX</name>
        <dbReference type="ChEBI" id="CHEBI:64076"/>
    </ligand>
</feature>
<comment type="cofactor">
    <cofactor evidence="18 19">
        <name>K(+)</name>
        <dbReference type="ChEBI" id="CHEBI:29103"/>
    </cofactor>
    <text evidence="18 19">Binds 1 potassium ion per subunit.</text>
</comment>
<accession>A0A9D1UEX4</accession>
<dbReference type="InterPro" id="IPR000631">
    <property type="entry name" value="CARKD"/>
</dbReference>
<feature type="binding site" evidence="18">
    <location>
        <position position="121"/>
    </location>
    <ligand>
        <name>K(+)</name>
        <dbReference type="ChEBI" id="CHEBI:29103"/>
    </ligand>
</feature>
<feature type="binding site" evidence="17">
    <location>
        <begin position="412"/>
        <end position="416"/>
    </location>
    <ligand>
        <name>AMP</name>
        <dbReference type="ChEBI" id="CHEBI:456215"/>
    </ligand>
</feature>
<comment type="similarity">
    <text evidence="3 19">In the N-terminal section; belongs to the NnrE/AIBP family.</text>
</comment>